<gene>
    <name evidence="2" type="ORF">RF55_3970</name>
</gene>
<sequence>MNGKQDANKKNENIEQSDHTGTESREDVSTELKKLVLEECKKTLSDKLYNPGFHIITREEFKRTSTNKKNENIEQSDHTGTESRKDVSTKLKKLDLKEHKKTRLDKLYNPYFRIITLEEYKRTSEKWSI</sequence>
<dbReference type="Proteomes" id="UP000036403">
    <property type="component" value="Unassembled WGS sequence"/>
</dbReference>
<dbReference type="AlphaFoldDB" id="A0A0J7NTP9"/>
<accession>A0A0J7NTP9</accession>
<evidence type="ECO:0000313" key="2">
    <source>
        <dbReference type="EMBL" id="KMQ95795.1"/>
    </source>
</evidence>
<protein>
    <submittedName>
        <fullName evidence="2">Wd repeat-containing protein</fullName>
    </submittedName>
</protein>
<feature type="region of interest" description="Disordered" evidence="1">
    <location>
        <begin position="1"/>
        <end position="29"/>
    </location>
</feature>
<organism evidence="2 3">
    <name type="scientific">Lasius niger</name>
    <name type="common">Black garden ant</name>
    <dbReference type="NCBI Taxonomy" id="67767"/>
    <lineage>
        <taxon>Eukaryota</taxon>
        <taxon>Metazoa</taxon>
        <taxon>Ecdysozoa</taxon>
        <taxon>Arthropoda</taxon>
        <taxon>Hexapoda</taxon>
        <taxon>Insecta</taxon>
        <taxon>Pterygota</taxon>
        <taxon>Neoptera</taxon>
        <taxon>Endopterygota</taxon>
        <taxon>Hymenoptera</taxon>
        <taxon>Apocrita</taxon>
        <taxon>Aculeata</taxon>
        <taxon>Formicoidea</taxon>
        <taxon>Formicidae</taxon>
        <taxon>Formicinae</taxon>
        <taxon>Lasius</taxon>
        <taxon>Lasius</taxon>
    </lineage>
</organism>
<feature type="region of interest" description="Disordered" evidence="1">
    <location>
        <begin position="62"/>
        <end position="88"/>
    </location>
</feature>
<dbReference type="PaxDb" id="67767-A0A0J7NTP9"/>
<evidence type="ECO:0000313" key="3">
    <source>
        <dbReference type="Proteomes" id="UP000036403"/>
    </source>
</evidence>
<keyword evidence="3" id="KW-1185">Reference proteome</keyword>
<name>A0A0J7NTP9_LASNI</name>
<comment type="caution">
    <text evidence="2">The sequence shown here is derived from an EMBL/GenBank/DDBJ whole genome shotgun (WGS) entry which is preliminary data.</text>
</comment>
<reference evidence="2 3" key="1">
    <citation type="submission" date="2015-04" db="EMBL/GenBank/DDBJ databases">
        <title>Lasius niger genome sequencing.</title>
        <authorList>
            <person name="Konorov E.A."/>
            <person name="Nikitin M.A."/>
            <person name="Kirill M.V."/>
            <person name="Chang P."/>
        </authorList>
    </citation>
    <scope>NUCLEOTIDE SEQUENCE [LARGE SCALE GENOMIC DNA]</scope>
    <source>
        <tissue evidence="2">Whole</tissue>
    </source>
</reference>
<evidence type="ECO:0000256" key="1">
    <source>
        <dbReference type="SAM" id="MobiDB-lite"/>
    </source>
</evidence>
<proteinExistence type="predicted"/>
<dbReference type="EMBL" id="LBMM01001763">
    <property type="protein sequence ID" value="KMQ95795.1"/>
    <property type="molecule type" value="Genomic_DNA"/>
</dbReference>